<protein>
    <submittedName>
        <fullName evidence="1">Uncharacterized protein</fullName>
    </submittedName>
</protein>
<sequence>MNYFFQVEYELFGWVSMEEVCVSLGIKEKPTNGIRCHLIDPRPWKSTERGDGLMLFNYNEFIPTSAQEIHLDLFGREYRNVIDGEEVTITNLEAKFVPRG</sequence>
<gene>
    <name evidence="1" type="ORF">CK203_029682</name>
</gene>
<evidence type="ECO:0000313" key="1">
    <source>
        <dbReference type="EMBL" id="RVW96418.1"/>
    </source>
</evidence>
<evidence type="ECO:0000313" key="2">
    <source>
        <dbReference type="Proteomes" id="UP000288805"/>
    </source>
</evidence>
<accession>A0A438II82</accession>
<dbReference type="Proteomes" id="UP000288805">
    <property type="component" value="Unassembled WGS sequence"/>
</dbReference>
<dbReference type="EMBL" id="QGNW01000107">
    <property type="protein sequence ID" value="RVW96418.1"/>
    <property type="molecule type" value="Genomic_DNA"/>
</dbReference>
<organism evidence="1 2">
    <name type="scientific">Vitis vinifera</name>
    <name type="common">Grape</name>
    <dbReference type="NCBI Taxonomy" id="29760"/>
    <lineage>
        <taxon>Eukaryota</taxon>
        <taxon>Viridiplantae</taxon>
        <taxon>Streptophyta</taxon>
        <taxon>Embryophyta</taxon>
        <taxon>Tracheophyta</taxon>
        <taxon>Spermatophyta</taxon>
        <taxon>Magnoliopsida</taxon>
        <taxon>eudicotyledons</taxon>
        <taxon>Gunneridae</taxon>
        <taxon>Pentapetalae</taxon>
        <taxon>rosids</taxon>
        <taxon>Vitales</taxon>
        <taxon>Vitaceae</taxon>
        <taxon>Viteae</taxon>
        <taxon>Vitis</taxon>
    </lineage>
</organism>
<reference evidence="1 2" key="1">
    <citation type="journal article" date="2018" name="PLoS Genet.">
        <title>Population sequencing reveals clonal diversity and ancestral inbreeding in the grapevine cultivar Chardonnay.</title>
        <authorList>
            <person name="Roach M.J."/>
            <person name="Johnson D.L."/>
            <person name="Bohlmann J."/>
            <person name="van Vuuren H.J."/>
            <person name="Jones S.J."/>
            <person name="Pretorius I.S."/>
            <person name="Schmidt S.A."/>
            <person name="Borneman A.R."/>
        </authorList>
    </citation>
    <scope>NUCLEOTIDE SEQUENCE [LARGE SCALE GENOMIC DNA]</scope>
    <source>
        <strain evidence="2">cv. Chardonnay</strain>
        <tissue evidence="1">Leaf</tissue>
    </source>
</reference>
<dbReference type="AlphaFoldDB" id="A0A438II82"/>
<name>A0A438II82_VITVI</name>
<comment type="caution">
    <text evidence="1">The sequence shown here is derived from an EMBL/GenBank/DDBJ whole genome shotgun (WGS) entry which is preliminary data.</text>
</comment>
<proteinExistence type="predicted"/>